<dbReference type="Proteomes" id="UP000276133">
    <property type="component" value="Unassembled WGS sequence"/>
</dbReference>
<sequence length="70" mass="8240">MLLVYKTNVGYSMYLDSKPSLYSFTRLTTNRTAEFWITESNNILLKQPYMGLKSALRKIIILYNFIPEKP</sequence>
<name>A0A3M7SFP9_BRAPC</name>
<accession>A0A3M7SFP9</accession>
<protein>
    <submittedName>
        <fullName evidence="1">Uncharacterized protein</fullName>
    </submittedName>
</protein>
<dbReference type="EMBL" id="REGN01001465">
    <property type="protein sequence ID" value="RNA34505.1"/>
    <property type="molecule type" value="Genomic_DNA"/>
</dbReference>
<comment type="caution">
    <text evidence="1">The sequence shown here is derived from an EMBL/GenBank/DDBJ whole genome shotgun (WGS) entry which is preliminary data.</text>
</comment>
<organism evidence="1 2">
    <name type="scientific">Brachionus plicatilis</name>
    <name type="common">Marine rotifer</name>
    <name type="synonym">Brachionus muelleri</name>
    <dbReference type="NCBI Taxonomy" id="10195"/>
    <lineage>
        <taxon>Eukaryota</taxon>
        <taxon>Metazoa</taxon>
        <taxon>Spiralia</taxon>
        <taxon>Gnathifera</taxon>
        <taxon>Rotifera</taxon>
        <taxon>Eurotatoria</taxon>
        <taxon>Monogononta</taxon>
        <taxon>Pseudotrocha</taxon>
        <taxon>Ploima</taxon>
        <taxon>Brachionidae</taxon>
        <taxon>Brachionus</taxon>
    </lineage>
</organism>
<evidence type="ECO:0000313" key="1">
    <source>
        <dbReference type="EMBL" id="RNA34505.1"/>
    </source>
</evidence>
<gene>
    <name evidence="1" type="ORF">BpHYR1_035819</name>
</gene>
<keyword evidence="2" id="KW-1185">Reference proteome</keyword>
<reference evidence="1 2" key="1">
    <citation type="journal article" date="2018" name="Sci. Rep.">
        <title>Genomic signatures of local adaptation to the degree of environmental predictability in rotifers.</title>
        <authorList>
            <person name="Franch-Gras L."/>
            <person name="Hahn C."/>
            <person name="Garcia-Roger E.M."/>
            <person name="Carmona M.J."/>
            <person name="Serra M."/>
            <person name="Gomez A."/>
        </authorList>
    </citation>
    <scope>NUCLEOTIDE SEQUENCE [LARGE SCALE GENOMIC DNA]</scope>
    <source>
        <strain evidence="1">HYR1</strain>
    </source>
</reference>
<proteinExistence type="predicted"/>
<dbReference type="AlphaFoldDB" id="A0A3M7SFP9"/>
<evidence type="ECO:0000313" key="2">
    <source>
        <dbReference type="Proteomes" id="UP000276133"/>
    </source>
</evidence>